<dbReference type="InterPro" id="IPR004764">
    <property type="entry name" value="MdtF-like"/>
</dbReference>
<gene>
    <name evidence="10" type="ORF">QU481_04990</name>
</gene>
<keyword evidence="7 9" id="KW-1133">Transmembrane helix</keyword>
<feature type="transmembrane region" description="Helical" evidence="9">
    <location>
        <begin position="340"/>
        <end position="359"/>
    </location>
</feature>
<dbReference type="SUPFAM" id="SSF82866">
    <property type="entry name" value="Multidrug efflux transporter AcrB transmembrane domain"/>
    <property type="match status" value="2"/>
</dbReference>
<reference evidence="10" key="1">
    <citation type="submission" date="2023-06" db="EMBL/GenBank/DDBJ databases">
        <authorList>
            <person name="Zhang S."/>
        </authorList>
    </citation>
    <scope>NUCLEOTIDE SEQUENCE</scope>
    <source>
        <strain evidence="10">SG2303</strain>
    </source>
</reference>
<keyword evidence="8 9" id="KW-0472">Membrane</keyword>
<keyword evidence="3 9" id="KW-0813">Transport</keyword>
<evidence type="ECO:0000256" key="8">
    <source>
        <dbReference type="ARBA" id="ARBA00023136"/>
    </source>
</evidence>
<evidence type="ECO:0000256" key="4">
    <source>
        <dbReference type="ARBA" id="ARBA00022475"/>
    </source>
</evidence>
<dbReference type="EMBL" id="JAUEDK010000006">
    <property type="protein sequence ID" value="MDN0074245.1"/>
    <property type="molecule type" value="Genomic_DNA"/>
</dbReference>
<evidence type="ECO:0000256" key="6">
    <source>
        <dbReference type="ARBA" id="ARBA00022692"/>
    </source>
</evidence>
<accession>A0ABT7XKD5</accession>
<organism evidence="10 11">
    <name type="scientific">Crenobacter oryzisoli</name>
    <dbReference type="NCBI Taxonomy" id="3056844"/>
    <lineage>
        <taxon>Bacteria</taxon>
        <taxon>Pseudomonadati</taxon>
        <taxon>Pseudomonadota</taxon>
        <taxon>Betaproteobacteria</taxon>
        <taxon>Neisseriales</taxon>
        <taxon>Neisseriaceae</taxon>
        <taxon>Crenobacter</taxon>
    </lineage>
</organism>
<name>A0ABT7XKD5_9NEIS</name>
<comment type="similarity">
    <text evidence="2 9">Belongs to the resistance-nodulation-cell division (RND) (TC 2.A.6) family.</text>
</comment>
<comment type="subcellular location">
    <subcellularLocation>
        <location evidence="1 9">Cell inner membrane</location>
        <topology evidence="1 9">Multi-pass membrane protein</topology>
    </subcellularLocation>
</comment>
<dbReference type="Gene3D" id="1.20.1640.10">
    <property type="entry name" value="Multidrug efflux transporter AcrB transmembrane domain"/>
    <property type="match status" value="2"/>
</dbReference>
<dbReference type="PANTHER" id="PTHR32063">
    <property type="match status" value="1"/>
</dbReference>
<feature type="transmembrane region" description="Helical" evidence="9">
    <location>
        <begin position="972"/>
        <end position="992"/>
    </location>
</feature>
<feature type="transmembrane region" description="Helical" evidence="9">
    <location>
        <begin position="897"/>
        <end position="917"/>
    </location>
</feature>
<dbReference type="NCBIfam" id="TIGR00915">
    <property type="entry name" value="2A0602"/>
    <property type="match status" value="1"/>
</dbReference>
<keyword evidence="5 9" id="KW-0997">Cell inner membrane</keyword>
<comment type="caution">
    <text evidence="10">The sequence shown here is derived from an EMBL/GenBank/DDBJ whole genome shotgun (WGS) entry which is preliminary data.</text>
</comment>
<feature type="transmembrane region" description="Helical" evidence="9">
    <location>
        <begin position="873"/>
        <end position="890"/>
    </location>
</feature>
<feature type="transmembrane region" description="Helical" evidence="9">
    <location>
        <begin position="366"/>
        <end position="388"/>
    </location>
</feature>
<evidence type="ECO:0000256" key="3">
    <source>
        <dbReference type="ARBA" id="ARBA00022448"/>
    </source>
</evidence>
<dbReference type="PANTHER" id="PTHR32063:SF13">
    <property type="entry name" value="MULTIDRUG EFFLUX PUMP SUBUNIT ACRB-RELATED"/>
    <property type="match status" value="1"/>
</dbReference>
<evidence type="ECO:0000256" key="5">
    <source>
        <dbReference type="ARBA" id="ARBA00022519"/>
    </source>
</evidence>
<evidence type="ECO:0000256" key="2">
    <source>
        <dbReference type="ARBA" id="ARBA00010942"/>
    </source>
</evidence>
<dbReference type="Gene3D" id="3.30.70.1430">
    <property type="entry name" value="Multidrug efflux transporter AcrB pore domain"/>
    <property type="match status" value="2"/>
</dbReference>
<feature type="transmembrane region" description="Helical" evidence="9">
    <location>
        <begin position="12"/>
        <end position="32"/>
    </location>
</feature>
<feature type="transmembrane region" description="Helical" evidence="9">
    <location>
        <begin position="470"/>
        <end position="493"/>
    </location>
</feature>
<dbReference type="Pfam" id="PF00873">
    <property type="entry name" value="ACR_tran"/>
    <property type="match status" value="1"/>
</dbReference>
<feature type="transmembrane region" description="Helical" evidence="9">
    <location>
        <begin position="434"/>
        <end position="458"/>
    </location>
</feature>
<keyword evidence="6 9" id="KW-0812">Transmembrane</keyword>
<feature type="transmembrane region" description="Helical" evidence="9">
    <location>
        <begin position="923"/>
        <end position="947"/>
    </location>
</feature>
<protein>
    <recommendedName>
        <fullName evidence="9">Efflux pump membrane transporter</fullName>
    </recommendedName>
</protein>
<evidence type="ECO:0000313" key="11">
    <source>
        <dbReference type="Proteomes" id="UP001168540"/>
    </source>
</evidence>
<dbReference type="Gene3D" id="3.30.70.1440">
    <property type="entry name" value="Multidrug efflux transporter AcrB pore domain"/>
    <property type="match status" value="1"/>
</dbReference>
<dbReference type="NCBIfam" id="NF000282">
    <property type="entry name" value="RND_permease_1"/>
    <property type="match status" value="1"/>
</dbReference>
<dbReference type="SUPFAM" id="SSF82714">
    <property type="entry name" value="Multidrug efflux transporter AcrB TolC docking domain, DN and DC subdomains"/>
    <property type="match status" value="2"/>
</dbReference>
<keyword evidence="11" id="KW-1185">Reference proteome</keyword>
<evidence type="ECO:0000256" key="9">
    <source>
        <dbReference type="RuleBase" id="RU364070"/>
    </source>
</evidence>
<dbReference type="Proteomes" id="UP001168540">
    <property type="component" value="Unassembled WGS sequence"/>
</dbReference>
<sequence length="1050" mass="112668">MSRFFIDRPIFAWVIAIVIMLAGALSIFSLPVSQYPAIAPPSVSITATYPGASAKTLEDTVTQVIEQQMNGIDNLMYMASTSDSSGAATITLTFKAGTSPDIAQVQVQNKLQLATPLLPQEVQQQGIRVAKATKNYLLIIGLVSTDGSMNKNDLGDYISANIKDPISRLPGVGDIQVFGSQYAMRIWLDPNKLNSYQLTALDVSSAISAQNVQVSAGQLGGAPAVPGQQLNATITAQTRLQTPEQFGNILLKVTPDGSKVLLKDVARMELGGEDYSVLSRYNGKPASGLAIKLASNANALDTANAVRAKMDNLQKFFPPSLKVVYPYDTTPFVKLSIHEVVKTLVEAIVLVFLVMYLFLQNFRATLIPTIAVPVVLLGTFGVLAASGFSINTLTMFGMVLAIGLLVDDAIVVVENVERVMSEEGLSPKEATRKSMGQITGALVGIALVLSAVFVPMAFFGGSTGAIYRQFSITIVSSMALSVLVALVLTPALCATMLKPIAKGHHAVDTGFFGWFNRTFDASNARYQSVVGRMLAKSGRYLIIYGAIIGIMVFLFMRMPTAFLPDEDQGILFSNVELPVGATQERTLRVIEQAENHFLKDESKSVESVFSVVGFSFAGRGQNMGLTFVKLKDWDERNSPDQKVGAIAGRAMAAFGKIKDAMAFAFAPPAVMELGNATGFDLQLQDRGGVGHEKLMEARNMLLGMAKQSKDVVAVRPNGMNDNPQYKIDIDQEKASALGLSLTDINKTLATAWGGSYVNDFIDKGRVKKVYLQADAPFRMLPEDVDKWYVRNNKGEMVPFSAFSTARWTYGSPKLERYNGISSVEILGSPAPGKSTGQAMRAMEDMIAKLPAGIGYEWTGLSYEEKASGSQAPALYAISLLVVFLCLAALYESWSIPFSVMLVVPLGVVGALLAASLRGLPNDVYFQVGLLTTIGLSAKNAILIVEFAKELHEQGKGLVEATLEAVRMRLRPILMTSIAFLLGVLPLVIAHGAGSGSQNAIGTGVAGGMISATALAIFFVPVFFVVVHKLFKIDDKAPKGKAPAEPATAEE</sequence>
<dbReference type="PRINTS" id="PR00702">
    <property type="entry name" value="ACRIFLAVINRP"/>
</dbReference>
<feature type="transmembrane region" description="Helical" evidence="9">
    <location>
        <begin position="541"/>
        <end position="558"/>
    </location>
</feature>
<proteinExistence type="inferred from homology"/>
<dbReference type="InterPro" id="IPR001036">
    <property type="entry name" value="Acrflvin-R"/>
</dbReference>
<dbReference type="RefSeq" id="WP_289828799.1">
    <property type="nucleotide sequence ID" value="NZ_JAUEDK010000006.1"/>
</dbReference>
<keyword evidence="4" id="KW-1003">Cell membrane</keyword>
<evidence type="ECO:0000256" key="7">
    <source>
        <dbReference type="ARBA" id="ARBA00022989"/>
    </source>
</evidence>
<dbReference type="SUPFAM" id="SSF82693">
    <property type="entry name" value="Multidrug efflux transporter AcrB pore domain, PN1, PN2, PC1 and PC2 subdomains"/>
    <property type="match status" value="4"/>
</dbReference>
<comment type="caution">
    <text evidence="9">Lacks conserved residue(s) required for the propagation of feature annotation.</text>
</comment>
<feature type="transmembrane region" description="Helical" evidence="9">
    <location>
        <begin position="1004"/>
        <end position="1026"/>
    </location>
</feature>
<dbReference type="Gene3D" id="3.30.70.1320">
    <property type="entry name" value="Multidrug efflux transporter AcrB pore domain like"/>
    <property type="match status" value="1"/>
</dbReference>
<dbReference type="Gene3D" id="3.30.2090.10">
    <property type="entry name" value="Multidrug efflux transporter AcrB TolC docking domain, DN and DC subdomains"/>
    <property type="match status" value="2"/>
</dbReference>
<evidence type="ECO:0000313" key="10">
    <source>
        <dbReference type="EMBL" id="MDN0074245.1"/>
    </source>
</evidence>
<dbReference type="InterPro" id="IPR027463">
    <property type="entry name" value="AcrB_DN_DC_subdom"/>
</dbReference>
<evidence type="ECO:0000256" key="1">
    <source>
        <dbReference type="ARBA" id="ARBA00004429"/>
    </source>
</evidence>